<dbReference type="AlphaFoldDB" id="A0A940WQJ8"/>
<dbReference type="Pfam" id="PF13508">
    <property type="entry name" value="Acetyltransf_7"/>
    <property type="match status" value="1"/>
</dbReference>
<proteinExistence type="predicted"/>
<dbReference type="InterPro" id="IPR041496">
    <property type="entry name" value="YitH/HolE_GNAT"/>
</dbReference>
<feature type="domain" description="N-acetyltransferase" evidence="1">
    <location>
        <begin position="14"/>
        <end position="152"/>
    </location>
</feature>
<dbReference type="Gene3D" id="3.40.630.30">
    <property type="match status" value="1"/>
</dbReference>
<dbReference type="PANTHER" id="PTHR47237:SF2">
    <property type="entry name" value="BLL4206 PROTEIN"/>
    <property type="match status" value="1"/>
</dbReference>
<comment type="caution">
    <text evidence="2">The sequence shown here is derived from an EMBL/GenBank/DDBJ whole genome shotgun (WGS) entry which is preliminary data.</text>
</comment>
<name>A0A940WQJ8_9ACTN</name>
<dbReference type="Proteomes" id="UP000674234">
    <property type="component" value="Unassembled WGS sequence"/>
</dbReference>
<dbReference type="InterPro" id="IPR016181">
    <property type="entry name" value="Acyl_CoA_acyltransferase"/>
</dbReference>
<dbReference type="SUPFAM" id="SSF55729">
    <property type="entry name" value="Acyl-CoA N-acyltransferases (Nat)"/>
    <property type="match status" value="1"/>
</dbReference>
<evidence type="ECO:0000313" key="3">
    <source>
        <dbReference type="Proteomes" id="UP000674234"/>
    </source>
</evidence>
<keyword evidence="3" id="KW-1185">Reference proteome</keyword>
<dbReference type="RefSeq" id="WP_210158707.1">
    <property type="nucleotide sequence ID" value="NZ_JAFCNB010000019.1"/>
</dbReference>
<protein>
    <submittedName>
        <fullName evidence="2">GNAT family N-acetyltransferase</fullName>
    </submittedName>
</protein>
<dbReference type="Gene3D" id="3.40.630.90">
    <property type="match status" value="1"/>
</dbReference>
<dbReference type="GO" id="GO:0016747">
    <property type="term" value="F:acyltransferase activity, transferring groups other than amino-acyl groups"/>
    <property type="evidence" value="ECO:0007669"/>
    <property type="project" value="InterPro"/>
</dbReference>
<dbReference type="Pfam" id="PF18014">
    <property type="entry name" value="Acetyltransf_18"/>
    <property type="match status" value="1"/>
</dbReference>
<dbReference type="InterPro" id="IPR000182">
    <property type="entry name" value="GNAT_dom"/>
</dbReference>
<gene>
    <name evidence="2" type="ORF">JOL79_27050</name>
</gene>
<dbReference type="InterPro" id="IPR052729">
    <property type="entry name" value="Acyl/Acetyltrans_Enzymes"/>
</dbReference>
<sequence length="288" mass="31083">MTTVDPWGVPAERVPVRRLGPEDVPACLALADDRGWSREERKWLLLLEIGEGYGVDDPSGGLAGTVVLTRYGTTAAAIGMMLVASRFGGRGLGRRLMGHALTRAGDAAVFLWATKFGRPLYEKLGFEAAGTYEARVGRFSAGPRVGASRPADRERDLAALLTLDAEVFGADRSGVVARLFAFAERVRVIEDGGRIRGYAAAWRNGETVVVGPVVADDDAVAKALIEDLAREEDGPIRLDLDQERRPELISWLADRGVPQAHTTEFMVYGGPLHADRSRLVAPFTVAMG</sequence>
<reference evidence="2" key="1">
    <citation type="submission" date="2021-02" db="EMBL/GenBank/DDBJ databases">
        <title>Draft genome sequence of Microbispora sp. RL4-1S isolated from rice leaves in Thailand.</title>
        <authorList>
            <person name="Muangham S."/>
            <person name="Duangmal K."/>
        </authorList>
    </citation>
    <scope>NUCLEOTIDE SEQUENCE</scope>
    <source>
        <strain evidence="2">RL4-1S</strain>
    </source>
</reference>
<dbReference type="EMBL" id="JAFCNB010000019">
    <property type="protein sequence ID" value="MBP2707448.1"/>
    <property type="molecule type" value="Genomic_DNA"/>
</dbReference>
<organism evidence="2 3">
    <name type="scientific">Microbispora oryzae</name>
    <dbReference type="NCBI Taxonomy" id="2806554"/>
    <lineage>
        <taxon>Bacteria</taxon>
        <taxon>Bacillati</taxon>
        <taxon>Actinomycetota</taxon>
        <taxon>Actinomycetes</taxon>
        <taxon>Streptosporangiales</taxon>
        <taxon>Streptosporangiaceae</taxon>
        <taxon>Microbispora</taxon>
    </lineage>
</organism>
<dbReference type="PROSITE" id="PS51186">
    <property type="entry name" value="GNAT"/>
    <property type="match status" value="1"/>
</dbReference>
<dbReference type="PANTHER" id="PTHR47237">
    <property type="entry name" value="SLL0310 PROTEIN"/>
    <property type="match status" value="1"/>
</dbReference>
<accession>A0A940WQJ8</accession>
<evidence type="ECO:0000259" key="1">
    <source>
        <dbReference type="PROSITE" id="PS51186"/>
    </source>
</evidence>
<evidence type="ECO:0000313" key="2">
    <source>
        <dbReference type="EMBL" id="MBP2707448.1"/>
    </source>
</evidence>